<evidence type="ECO:0000256" key="1">
    <source>
        <dbReference type="ARBA" id="ARBA00007447"/>
    </source>
</evidence>
<proteinExistence type="inferred from homology"/>
<name>A0A8K0CUU2_IGNLU</name>
<dbReference type="Gene3D" id="2.60.40.1960">
    <property type="match status" value="1"/>
</dbReference>
<evidence type="ECO:0000256" key="3">
    <source>
        <dbReference type="PIRSR" id="PIRSR601461-2"/>
    </source>
</evidence>
<feature type="active site" evidence="2">
    <location>
        <position position="298"/>
    </location>
</feature>
<keyword evidence="7" id="KW-1185">Reference proteome</keyword>
<dbReference type="PROSITE" id="PS51767">
    <property type="entry name" value="PEPTIDASE_A1"/>
    <property type="match status" value="1"/>
</dbReference>
<dbReference type="AlphaFoldDB" id="A0A8K0CUU2"/>
<keyword evidence="4" id="KW-0732">Signal</keyword>
<gene>
    <name evidence="6" type="ORF">ILUMI_13264</name>
</gene>
<organism evidence="6 7">
    <name type="scientific">Ignelater luminosus</name>
    <name type="common">Cucubano</name>
    <name type="synonym">Pyrophorus luminosus</name>
    <dbReference type="NCBI Taxonomy" id="2038154"/>
    <lineage>
        <taxon>Eukaryota</taxon>
        <taxon>Metazoa</taxon>
        <taxon>Ecdysozoa</taxon>
        <taxon>Arthropoda</taxon>
        <taxon>Hexapoda</taxon>
        <taxon>Insecta</taxon>
        <taxon>Pterygota</taxon>
        <taxon>Neoptera</taxon>
        <taxon>Endopterygota</taxon>
        <taxon>Coleoptera</taxon>
        <taxon>Polyphaga</taxon>
        <taxon>Elateriformia</taxon>
        <taxon>Elateroidea</taxon>
        <taxon>Elateridae</taxon>
        <taxon>Agrypninae</taxon>
        <taxon>Pyrophorini</taxon>
        <taxon>Ignelater</taxon>
    </lineage>
</organism>
<feature type="disulfide bond" evidence="3">
    <location>
        <begin position="110"/>
        <end position="117"/>
    </location>
</feature>
<dbReference type="EMBL" id="VTPC01008369">
    <property type="protein sequence ID" value="KAF2892909.1"/>
    <property type="molecule type" value="Genomic_DNA"/>
</dbReference>
<dbReference type="PRINTS" id="PR00792">
    <property type="entry name" value="PEPSIN"/>
</dbReference>
<comment type="caution">
    <text evidence="6">The sequence shown here is derived from an EMBL/GenBank/DDBJ whole genome shotgun (WGS) entry which is preliminary data.</text>
</comment>
<dbReference type="PANTHER" id="PTHR47966:SF51">
    <property type="entry name" value="BETA-SITE APP-CLEAVING ENZYME, ISOFORM A-RELATED"/>
    <property type="match status" value="1"/>
</dbReference>
<evidence type="ECO:0000313" key="7">
    <source>
        <dbReference type="Proteomes" id="UP000801492"/>
    </source>
</evidence>
<dbReference type="GO" id="GO:0004190">
    <property type="term" value="F:aspartic-type endopeptidase activity"/>
    <property type="evidence" value="ECO:0007669"/>
    <property type="project" value="InterPro"/>
</dbReference>
<feature type="signal peptide" evidence="4">
    <location>
        <begin position="1"/>
        <end position="22"/>
    </location>
</feature>
<dbReference type="FunFam" id="2.40.70.10:FF:000044">
    <property type="entry name" value="Lysosomal aspartic protease"/>
    <property type="match status" value="1"/>
</dbReference>
<dbReference type="Pfam" id="PF00026">
    <property type="entry name" value="Asp"/>
    <property type="match status" value="1"/>
</dbReference>
<dbReference type="InterPro" id="IPR021109">
    <property type="entry name" value="Peptidase_aspartic_dom_sf"/>
</dbReference>
<feature type="chain" id="PRO_5035470938" description="Peptidase A1 domain-containing protein" evidence="4">
    <location>
        <begin position="23"/>
        <end position="414"/>
    </location>
</feature>
<evidence type="ECO:0000256" key="4">
    <source>
        <dbReference type="SAM" id="SignalP"/>
    </source>
</evidence>
<dbReference type="InterPro" id="IPR033121">
    <property type="entry name" value="PEPTIDASE_A1"/>
</dbReference>
<dbReference type="Proteomes" id="UP000801492">
    <property type="component" value="Unassembled WGS sequence"/>
</dbReference>
<dbReference type="InterPro" id="IPR001461">
    <property type="entry name" value="Aspartic_peptidase_A1"/>
</dbReference>
<feature type="domain" description="Peptidase A1" evidence="5">
    <location>
        <begin position="79"/>
        <end position="409"/>
    </location>
</feature>
<comment type="similarity">
    <text evidence="1">Belongs to the peptidase A1 family.</text>
</comment>
<dbReference type="OrthoDB" id="771136at2759"/>
<protein>
    <recommendedName>
        <fullName evidence="5">Peptidase A1 domain-containing protein</fullName>
    </recommendedName>
</protein>
<evidence type="ECO:0000313" key="6">
    <source>
        <dbReference type="EMBL" id="KAF2892909.1"/>
    </source>
</evidence>
<sequence length="414" mass="46736">MWRLMFAICCIFVLNQMGLVDSDTLMIPIFRQKSPREAALNSKDMHKLGIHLDWLRKHHHHNSTGNDSIALFRFLDMEFYGKVLIGQKGQAFNMLFDTAWQTSWVISNDCSWTTIGCWFHNKYDHTGSSTYVANGTKFISPEGSYNLTGYYSNDTFSIAHSRVNGQMFVEMTSVPYTYIFSKADGVMGLGIKTGKIDPFFYNMLRNGTIKQPLFSVYLSRDRQSQRGGNILLGFIDKKHIHRVPVPNSNKTIPDTITYLPVEGGSGYWQFHMDRIVLDMPSQNKSFPFCLHGCSTIADTTNNIILGPQQDINAIHTLIKAKPLLFGRSRVPCDTINKLPPIDFVLAGKNFTLKGPQYIQKMSYGSVTLCLSSFVSSSVPTEQNIWILGGAFLSQFYSIYDIGNNRIGFVRAASV</sequence>
<keyword evidence="3" id="KW-1015">Disulfide bond</keyword>
<evidence type="ECO:0000256" key="2">
    <source>
        <dbReference type="PIRSR" id="PIRSR601461-1"/>
    </source>
</evidence>
<accession>A0A8K0CUU2</accession>
<evidence type="ECO:0000259" key="5">
    <source>
        <dbReference type="PROSITE" id="PS51767"/>
    </source>
</evidence>
<reference evidence="6" key="1">
    <citation type="submission" date="2019-08" db="EMBL/GenBank/DDBJ databases">
        <title>The genome of the North American firefly Photinus pyralis.</title>
        <authorList>
            <consortium name="Photinus pyralis genome working group"/>
            <person name="Fallon T.R."/>
            <person name="Sander Lower S.E."/>
            <person name="Weng J.-K."/>
        </authorList>
    </citation>
    <scope>NUCLEOTIDE SEQUENCE</scope>
    <source>
        <strain evidence="6">TRF0915ILg1</strain>
        <tissue evidence="6">Whole body</tissue>
    </source>
</reference>
<dbReference type="SUPFAM" id="SSF50630">
    <property type="entry name" value="Acid proteases"/>
    <property type="match status" value="1"/>
</dbReference>
<dbReference type="Gene3D" id="2.40.70.10">
    <property type="entry name" value="Acid Proteases"/>
    <property type="match status" value="2"/>
</dbReference>
<dbReference type="GO" id="GO:0005764">
    <property type="term" value="C:lysosome"/>
    <property type="evidence" value="ECO:0007669"/>
    <property type="project" value="TreeGrafter"/>
</dbReference>
<feature type="active site" evidence="2">
    <location>
        <position position="97"/>
    </location>
</feature>
<dbReference type="GO" id="GO:0006508">
    <property type="term" value="P:proteolysis"/>
    <property type="evidence" value="ECO:0007669"/>
    <property type="project" value="InterPro"/>
</dbReference>
<feature type="disulfide bond" evidence="3">
    <location>
        <begin position="332"/>
        <end position="369"/>
    </location>
</feature>
<dbReference type="PANTHER" id="PTHR47966">
    <property type="entry name" value="BETA-SITE APP-CLEAVING ENZYME, ISOFORM A-RELATED"/>
    <property type="match status" value="1"/>
</dbReference>
<dbReference type="FunFam" id="2.40.70.10:FF:000008">
    <property type="entry name" value="Cathepsin D"/>
    <property type="match status" value="1"/>
</dbReference>